<dbReference type="EnsemblMetazoa" id="XM_022791779">
    <property type="protein sequence ID" value="XP_022647514"/>
    <property type="gene ID" value="LOC111244554"/>
</dbReference>
<dbReference type="InParanoid" id="A0A7M7JGP0"/>
<organism evidence="1 2">
    <name type="scientific">Varroa destructor</name>
    <name type="common">Honeybee mite</name>
    <dbReference type="NCBI Taxonomy" id="109461"/>
    <lineage>
        <taxon>Eukaryota</taxon>
        <taxon>Metazoa</taxon>
        <taxon>Ecdysozoa</taxon>
        <taxon>Arthropoda</taxon>
        <taxon>Chelicerata</taxon>
        <taxon>Arachnida</taxon>
        <taxon>Acari</taxon>
        <taxon>Parasitiformes</taxon>
        <taxon>Mesostigmata</taxon>
        <taxon>Gamasina</taxon>
        <taxon>Dermanyssoidea</taxon>
        <taxon>Varroidae</taxon>
        <taxon>Varroa</taxon>
    </lineage>
</organism>
<reference evidence="1" key="1">
    <citation type="submission" date="2021-01" db="UniProtKB">
        <authorList>
            <consortium name="EnsemblMetazoa"/>
        </authorList>
    </citation>
    <scope>IDENTIFICATION</scope>
</reference>
<accession>A0A7M7JGP0</accession>
<evidence type="ECO:0000313" key="1">
    <source>
        <dbReference type="EnsemblMetazoa" id="XP_022647514"/>
    </source>
</evidence>
<dbReference type="Proteomes" id="UP000594260">
    <property type="component" value="Unplaced"/>
</dbReference>
<dbReference type="KEGG" id="vde:111244554"/>
<dbReference type="AlphaFoldDB" id="A0A7M7JGP0"/>
<evidence type="ECO:0000313" key="2">
    <source>
        <dbReference type="Proteomes" id="UP000594260"/>
    </source>
</evidence>
<name>A0A7M7JGP0_VARDE</name>
<protein>
    <submittedName>
        <fullName evidence="1">Uncharacterized protein</fullName>
    </submittedName>
</protein>
<keyword evidence="2" id="KW-1185">Reference proteome</keyword>
<dbReference type="RefSeq" id="XP_022647514.1">
    <property type="nucleotide sequence ID" value="XM_022791779.1"/>
</dbReference>
<proteinExistence type="predicted"/>
<dbReference type="GeneID" id="111244554"/>
<sequence>MSDLEELPSPTSACYRSEVLLATDSGWYLVDKSGVRFLHRSSERLRSLCRTHGITPESGIRVRESEVFFLKTQRGSVSPYGKVSPTIQSFDVTTGGTLQMVEFQNYYRLYLAGVFVKSGRAYYWSGYELYEFTKDGKQKLLCKVRNPISSLAVTEHKAESLKFYYNNIKGNVFFHSCTGNGDPRATTSVDCGMHCHLFGSDRNSVFGWNYKERQLYVISNGYVARKRCWMTKPVEMVSSGRNIYLLFDGRIEIVDTDSLSISTLWNIPKGSLAVSESSRTFASVGP</sequence>